<dbReference type="RefSeq" id="WP_338687226.1">
    <property type="nucleotide sequence ID" value="NZ_AP024702.1"/>
</dbReference>
<proteinExistence type="predicted"/>
<dbReference type="Proteomes" id="UP001374893">
    <property type="component" value="Chromosome"/>
</dbReference>
<name>A0ABM7RQ56_9BACT</name>
<protein>
    <submittedName>
        <fullName evidence="2">Uncharacterized protein</fullName>
    </submittedName>
</protein>
<reference evidence="2 3" key="1">
    <citation type="submission" date="2021-06" db="EMBL/GenBank/DDBJ databases">
        <title>Complete genome of Haloferula helveola possessing various polysaccharide degrading enzymes.</title>
        <authorList>
            <person name="Takami H."/>
            <person name="Huang C."/>
            <person name="Hamasaki K."/>
        </authorList>
    </citation>
    <scope>NUCLEOTIDE SEQUENCE [LARGE SCALE GENOMIC DNA]</scope>
    <source>
        <strain evidence="2 3">CN-1</strain>
    </source>
</reference>
<accession>A0ABM7RQ56</accession>
<keyword evidence="3" id="KW-1185">Reference proteome</keyword>
<sequence>MSEEMCRWLILIAVAAFAACEKPRPVTDPATTTKVTPLEEVEKILNVEPKEDPPPKPPVESTDEGKPVIPVAERVPDKPGFVISPYNGKWIDVTGVPAGELMADPHFPAEDKKYFKVPELPEPPPAEEGDGEQEAPPGDETPEVI</sequence>
<feature type="region of interest" description="Disordered" evidence="1">
    <location>
        <begin position="47"/>
        <end position="73"/>
    </location>
</feature>
<feature type="region of interest" description="Disordered" evidence="1">
    <location>
        <begin position="112"/>
        <end position="145"/>
    </location>
</feature>
<evidence type="ECO:0000256" key="1">
    <source>
        <dbReference type="SAM" id="MobiDB-lite"/>
    </source>
</evidence>
<dbReference type="PROSITE" id="PS51257">
    <property type="entry name" value="PROKAR_LIPOPROTEIN"/>
    <property type="match status" value="1"/>
</dbReference>
<gene>
    <name evidence="2" type="ORF">HAHE_41610</name>
</gene>
<dbReference type="EMBL" id="AP024702">
    <property type="protein sequence ID" value="BCX50253.1"/>
    <property type="molecule type" value="Genomic_DNA"/>
</dbReference>
<organism evidence="2 3">
    <name type="scientific">Haloferula helveola</name>
    <dbReference type="NCBI Taxonomy" id="490095"/>
    <lineage>
        <taxon>Bacteria</taxon>
        <taxon>Pseudomonadati</taxon>
        <taxon>Verrucomicrobiota</taxon>
        <taxon>Verrucomicrobiia</taxon>
        <taxon>Verrucomicrobiales</taxon>
        <taxon>Verrucomicrobiaceae</taxon>
        <taxon>Haloferula</taxon>
    </lineage>
</organism>
<evidence type="ECO:0000313" key="3">
    <source>
        <dbReference type="Proteomes" id="UP001374893"/>
    </source>
</evidence>
<evidence type="ECO:0000313" key="2">
    <source>
        <dbReference type="EMBL" id="BCX50253.1"/>
    </source>
</evidence>